<keyword evidence="3" id="KW-1185">Reference proteome</keyword>
<feature type="transmembrane region" description="Helical" evidence="1">
    <location>
        <begin position="66"/>
        <end position="88"/>
    </location>
</feature>
<evidence type="ECO:0000256" key="1">
    <source>
        <dbReference type="SAM" id="Phobius"/>
    </source>
</evidence>
<evidence type="ECO:0000313" key="3">
    <source>
        <dbReference type="Proteomes" id="UP001500200"/>
    </source>
</evidence>
<dbReference type="EMBL" id="BAABKK010000010">
    <property type="protein sequence ID" value="GAA5193380.1"/>
    <property type="molecule type" value="Genomic_DNA"/>
</dbReference>
<feature type="transmembrane region" description="Helical" evidence="1">
    <location>
        <begin position="100"/>
        <end position="120"/>
    </location>
</feature>
<gene>
    <name evidence="2" type="ORF">GCM10023346_18090</name>
</gene>
<accession>A0ABP9SCS7</accession>
<dbReference type="Proteomes" id="UP001500200">
    <property type="component" value="Unassembled WGS sequence"/>
</dbReference>
<comment type="caution">
    <text evidence="2">The sequence shown here is derived from an EMBL/GenBank/DDBJ whole genome shotgun (WGS) entry which is preliminary data.</text>
</comment>
<evidence type="ECO:0000313" key="2">
    <source>
        <dbReference type="EMBL" id="GAA5193380.1"/>
    </source>
</evidence>
<organism evidence="2 3">
    <name type="scientific">Arthrobacter gyeryongensis</name>
    <dbReference type="NCBI Taxonomy" id="1650592"/>
    <lineage>
        <taxon>Bacteria</taxon>
        <taxon>Bacillati</taxon>
        <taxon>Actinomycetota</taxon>
        <taxon>Actinomycetes</taxon>
        <taxon>Micrococcales</taxon>
        <taxon>Micrococcaceae</taxon>
        <taxon>Arthrobacter</taxon>
    </lineage>
</organism>
<protein>
    <submittedName>
        <fullName evidence="2">Uncharacterized protein</fullName>
    </submittedName>
</protein>
<keyword evidence="1" id="KW-0812">Transmembrane</keyword>
<feature type="transmembrane region" description="Helical" evidence="1">
    <location>
        <begin position="126"/>
        <end position="143"/>
    </location>
</feature>
<name>A0ABP9SCS7_9MICC</name>
<proteinExistence type="predicted"/>
<keyword evidence="1" id="KW-0472">Membrane</keyword>
<keyword evidence="1" id="KW-1133">Transmembrane helix</keyword>
<sequence length="156" mass="16445">MPTDGPKNFNDVLPRGGFSGMFKVAGMPTELKVSYWIWLIGGLLALLGGLLGLFGSIVLFTLAPGIAVVVLLLVLIALVVAAAQIVFAMKMKEGKEWARLALTVVAGISLILSIVGGAMANGQSNNWFSFVISLIATVLMWLPNSQAWSKSVKGAV</sequence>
<reference evidence="3" key="1">
    <citation type="journal article" date="2019" name="Int. J. Syst. Evol. Microbiol.">
        <title>The Global Catalogue of Microorganisms (GCM) 10K type strain sequencing project: providing services to taxonomists for standard genome sequencing and annotation.</title>
        <authorList>
            <consortium name="The Broad Institute Genomics Platform"/>
            <consortium name="The Broad Institute Genome Sequencing Center for Infectious Disease"/>
            <person name="Wu L."/>
            <person name="Ma J."/>
        </authorList>
    </citation>
    <scope>NUCLEOTIDE SEQUENCE [LARGE SCALE GENOMIC DNA]</scope>
    <source>
        <strain evidence="3">JCM 18514</strain>
    </source>
</reference>
<feature type="transmembrane region" description="Helical" evidence="1">
    <location>
        <begin position="35"/>
        <end position="60"/>
    </location>
</feature>